<name>A0A926JTL1_9FLAO</name>
<dbReference type="InterPro" id="IPR036641">
    <property type="entry name" value="HPT_dom_sf"/>
</dbReference>
<keyword evidence="4" id="KW-1185">Reference proteome</keyword>
<evidence type="ECO:0000313" key="3">
    <source>
        <dbReference type="EMBL" id="MBC9796956.1"/>
    </source>
</evidence>
<dbReference type="Proteomes" id="UP000653730">
    <property type="component" value="Unassembled WGS sequence"/>
</dbReference>
<evidence type="ECO:0000313" key="4">
    <source>
        <dbReference type="Proteomes" id="UP000653730"/>
    </source>
</evidence>
<protein>
    <submittedName>
        <fullName evidence="3">Hpt domain-containing protein</fullName>
    </submittedName>
</protein>
<comment type="caution">
    <text evidence="3">The sequence shown here is derived from an EMBL/GenBank/DDBJ whole genome shotgun (WGS) entry which is preliminary data.</text>
</comment>
<dbReference type="PROSITE" id="PS50894">
    <property type="entry name" value="HPT"/>
    <property type="match status" value="1"/>
</dbReference>
<dbReference type="SUPFAM" id="SSF47226">
    <property type="entry name" value="Histidine-containing phosphotransfer domain, HPT domain"/>
    <property type="match status" value="1"/>
</dbReference>
<accession>A0A926JTL1</accession>
<dbReference type="RefSeq" id="WP_187966096.1">
    <property type="nucleotide sequence ID" value="NZ_JACVDC010000041.1"/>
</dbReference>
<dbReference type="InterPro" id="IPR008207">
    <property type="entry name" value="Sig_transdc_His_kin_Hpt_dom"/>
</dbReference>
<evidence type="ECO:0000256" key="1">
    <source>
        <dbReference type="PROSITE-ProRule" id="PRU00110"/>
    </source>
</evidence>
<dbReference type="AlphaFoldDB" id="A0A926JTL1"/>
<feature type="modified residue" description="Phosphohistidine" evidence="1">
    <location>
        <position position="54"/>
    </location>
</feature>
<feature type="domain" description="HPt" evidence="2">
    <location>
        <begin position="15"/>
        <end position="109"/>
    </location>
</feature>
<organism evidence="3 4">
    <name type="scientific">Sinomicrobium weinanense</name>
    <dbReference type="NCBI Taxonomy" id="2842200"/>
    <lineage>
        <taxon>Bacteria</taxon>
        <taxon>Pseudomonadati</taxon>
        <taxon>Bacteroidota</taxon>
        <taxon>Flavobacteriia</taxon>
        <taxon>Flavobacteriales</taxon>
        <taxon>Flavobacteriaceae</taxon>
        <taxon>Sinomicrobium</taxon>
    </lineage>
</organism>
<dbReference type="GO" id="GO:0000160">
    <property type="term" value="P:phosphorelay signal transduction system"/>
    <property type="evidence" value="ECO:0007669"/>
    <property type="project" value="InterPro"/>
</dbReference>
<dbReference type="EMBL" id="JACVDC010000041">
    <property type="protein sequence ID" value="MBC9796956.1"/>
    <property type="molecule type" value="Genomic_DNA"/>
</dbReference>
<dbReference type="GO" id="GO:0004672">
    <property type="term" value="F:protein kinase activity"/>
    <property type="evidence" value="ECO:0007669"/>
    <property type="project" value="UniProtKB-ARBA"/>
</dbReference>
<reference evidence="3 4" key="1">
    <citation type="submission" date="2020-09" db="EMBL/GenBank/DDBJ databases">
        <title>Sinomicrobium weinanense sp. nov., a halophilic bacteria isolated from saline-alkali soil.</title>
        <authorList>
            <person name="Wu P."/>
            <person name="Ren H."/>
            <person name="Mei Y."/>
            <person name="Liang Y."/>
            <person name="Chen Z."/>
        </authorList>
    </citation>
    <scope>NUCLEOTIDE SEQUENCE [LARGE SCALE GENOMIC DNA]</scope>
    <source>
        <strain evidence="3 4">FJxs</strain>
    </source>
</reference>
<proteinExistence type="predicted"/>
<keyword evidence="1" id="KW-0597">Phosphoprotein</keyword>
<sequence length="112" mass="12450">MPYNLEKLEELSGGDRDFIVSVVSVFVEETPSDLQDLEQAVKAGNYDAVYKQAHKIKPNVDLLGMEGTKSLILQMEGQAKMNDGLPAIEEMYTLIAGQVREVITELKTDFSL</sequence>
<evidence type="ECO:0000259" key="2">
    <source>
        <dbReference type="PROSITE" id="PS50894"/>
    </source>
</evidence>
<dbReference type="Pfam" id="PF01627">
    <property type="entry name" value="Hpt"/>
    <property type="match status" value="1"/>
</dbReference>
<gene>
    <name evidence="3" type="ORF">IBL28_13340</name>
</gene>
<dbReference type="Gene3D" id="1.20.120.160">
    <property type="entry name" value="HPT domain"/>
    <property type="match status" value="1"/>
</dbReference>